<keyword evidence="2" id="KW-0812">Transmembrane</keyword>
<evidence type="ECO:0000313" key="8">
    <source>
        <dbReference type="EMBL" id="CDJ51167.1"/>
    </source>
</evidence>
<evidence type="ECO:0000256" key="2">
    <source>
        <dbReference type="ARBA" id="ARBA00022692"/>
    </source>
</evidence>
<reference evidence="8" key="2">
    <citation type="submission" date="2013-10" db="EMBL/GenBank/DDBJ databases">
        <authorList>
            <person name="Aslett M."/>
        </authorList>
    </citation>
    <scope>NUCLEOTIDE SEQUENCE [LARGE SCALE GENOMIC DNA]</scope>
    <source>
        <strain evidence="8">Houghton</strain>
    </source>
</reference>
<feature type="signal peptide" evidence="6">
    <location>
        <begin position="1"/>
        <end position="18"/>
    </location>
</feature>
<dbReference type="AlphaFoldDB" id="U6LLD8"/>
<dbReference type="PANTHER" id="PTHR31898:SF1">
    <property type="entry name" value="TLC DOMAIN-CONTAINING PROTEIN 5"/>
    <property type="match status" value="1"/>
</dbReference>
<evidence type="ECO:0000256" key="1">
    <source>
        <dbReference type="ARBA" id="ARBA00004141"/>
    </source>
</evidence>
<name>U6LLD8_9EIME</name>
<accession>U6LLD8</accession>
<dbReference type="Pfam" id="PF03798">
    <property type="entry name" value="TRAM_LAG1_CLN8"/>
    <property type="match status" value="1"/>
</dbReference>
<evidence type="ECO:0000313" key="9">
    <source>
        <dbReference type="Proteomes" id="UP000030750"/>
    </source>
</evidence>
<keyword evidence="9" id="KW-1185">Reference proteome</keyword>
<gene>
    <name evidence="8" type="ORF">EBH_0000170</name>
</gene>
<keyword evidence="4" id="KW-0472">Membrane</keyword>
<dbReference type="EMBL" id="HG712630">
    <property type="protein sequence ID" value="CDJ51167.1"/>
    <property type="molecule type" value="Genomic_DNA"/>
</dbReference>
<evidence type="ECO:0000256" key="5">
    <source>
        <dbReference type="SAM" id="MobiDB-lite"/>
    </source>
</evidence>
<dbReference type="VEuPathDB" id="ToxoDB:EBH_0000170"/>
<sequence>MLLYSLSFFLYDLLYVLVERDIPTTLHHIGAVAAITCSFSQGTAGAELVAGLTVGECSTPLLHLRYFARHFAAVTAAEPQTDPSETEGWDSKAEGGADKAEGKDHGSKAGDPRVAELGFVFVFIFARAVGGTALTAATCRCSTTPLAVKAMATLILQLINAHSGKDQKKAKASFAQLQQKQHRLRHWRLQRQLQLQFDHRQHLAAIPGTVTTAVGAAAVAAEAAAAAAEASAGAGEAAVPAAEAGAELSECSPMMRLADRLPRELRAHRRKGEGAETQKRGRRRQREGEHKDGEQEGKTEKARGTEYRK</sequence>
<proteinExistence type="predicted"/>
<evidence type="ECO:0000256" key="4">
    <source>
        <dbReference type="ARBA" id="ARBA00023136"/>
    </source>
</evidence>
<reference evidence="8" key="1">
    <citation type="submission" date="2013-10" db="EMBL/GenBank/DDBJ databases">
        <title>Genomic analysis of the causative agents of coccidiosis in chickens.</title>
        <authorList>
            <person name="Reid A.J."/>
            <person name="Blake D."/>
            <person name="Billington K."/>
            <person name="Browne H."/>
            <person name="Dunn M."/>
            <person name="Hung S."/>
            <person name="Kawahara F."/>
            <person name="Miranda-Saavedra D."/>
            <person name="Mourier T."/>
            <person name="Nagra H."/>
            <person name="Otto T.D."/>
            <person name="Rawlings N."/>
            <person name="Sanchez A."/>
            <person name="Sanders M."/>
            <person name="Subramaniam C."/>
            <person name="Tay Y."/>
            <person name="Dear P."/>
            <person name="Doerig C."/>
            <person name="Gruber A."/>
            <person name="Parkinson J."/>
            <person name="Shirley M."/>
            <person name="Wan K.L."/>
            <person name="Berriman M."/>
            <person name="Tomley F."/>
            <person name="Pain A."/>
        </authorList>
    </citation>
    <scope>NUCLEOTIDE SEQUENCE [LARGE SCALE GENOMIC DNA]</scope>
    <source>
        <strain evidence="8">Houghton</strain>
    </source>
</reference>
<evidence type="ECO:0000256" key="3">
    <source>
        <dbReference type="ARBA" id="ARBA00022989"/>
    </source>
</evidence>
<feature type="region of interest" description="Disordered" evidence="5">
    <location>
        <begin position="263"/>
        <end position="309"/>
    </location>
</feature>
<comment type="subcellular location">
    <subcellularLocation>
        <location evidence="1">Membrane</location>
        <topology evidence="1">Multi-pass membrane protein</topology>
    </subcellularLocation>
</comment>
<dbReference type="InterPro" id="IPR006634">
    <property type="entry name" value="TLC-dom"/>
</dbReference>
<dbReference type="GO" id="GO:0016020">
    <property type="term" value="C:membrane"/>
    <property type="evidence" value="ECO:0007669"/>
    <property type="project" value="UniProtKB-SubCell"/>
</dbReference>
<dbReference type="Proteomes" id="UP000030750">
    <property type="component" value="Unassembled WGS sequence"/>
</dbReference>
<keyword evidence="6" id="KW-0732">Signal</keyword>
<feature type="region of interest" description="Disordered" evidence="5">
    <location>
        <begin position="78"/>
        <end position="109"/>
    </location>
</feature>
<dbReference type="OrthoDB" id="354307at2759"/>
<organism evidence="8 9">
    <name type="scientific">Eimeria brunetti</name>
    <dbReference type="NCBI Taxonomy" id="51314"/>
    <lineage>
        <taxon>Eukaryota</taxon>
        <taxon>Sar</taxon>
        <taxon>Alveolata</taxon>
        <taxon>Apicomplexa</taxon>
        <taxon>Conoidasida</taxon>
        <taxon>Coccidia</taxon>
        <taxon>Eucoccidiorida</taxon>
        <taxon>Eimeriorina</taxon>
        <taxon>Eimeriidae</taxon>
        <taxon>Eimeria</taxon>
    </lineage>
</organism>
<feature type="domain" description="TLC" evidence="7">
    <location>
        <begin position="2"/>
        <end position="139"/>
    </location>
</feature>
<evidence type="ECO:0000256" key="6">
    <source>
        <dbReference type="SAM" id="SignalP"/>
    </source>
</evidence>
<dbReference type="InterPro" id="IPR042512">
    <property type="entry name" value="TLCD5"/>
</dbReference>
<dbReference type="PANTHER" id="PTHR31898">
    <property type="entry name" value="TRANSMEMBRANE PROTEIN 136"/>
    <property type="match status" value="1"/>
</dbReference>
<feature type="compositionally biased region" description="Basic and acidic residues" evidence="5">
    <location>
        <begin position="286"/>
        <end position="309"/>
    </location>
</feature>
<keyword evidence="3" id="KW-1133">Transmembrane helix</keyword>
<feature type="chain" id="PRO_5004674178" description="TLC domain-containing protein" evidence="6">
    <location>
        <begin position="19"/>
        <end position="309"/>
    </location>
</feature>
<evidence type="ECO:0000259" key="7">
    <source>
        <dbReference type="Pfam" id="PF03798"/>
    </source>
</evidence>
<feature type="compositionally biased region" description="Basic and acidic residues" evidence="5">
    <location>
        <begin position="89"/>
        <end position="109"/>
    </location>
</feature>
<protein>
    <recommendedName>
        <fullName evidence="7">TLC domain-containing protein</fullName>
    </recommendedName>
</protein>